<name>A0A2Z5FXB5_9BACT</name>
<dbReference type="RefSeq" id="WP_114206541.1">
    <property type="nucleotide sequence ID" value="NZ_CP030840.1"/>
</dbReference>
<keyword evidence="4 5" id="KW-0687">Ribonucleoprotein</keyword>
<evidence type="ECO:0000256" key="6">
    <source>
        <dbReference type="SAM" id="MobiDB-lite"/>
    </source>
</evidence>
<dbReference type="InterPro" id="IPR020057">
    <property type="entry name" value="Ribosomal_bL25_b-dom"/>
</dbReference>
<dbReference type="OrthoDB" id="9790002at2"/>
<dbReference type="GO" id="GO:0006412">
    <property type="term" value="P:translation"/>
    <property type="evidence" value="ECO:0007669"/>
    <property type="project" value="UniProtKB-UniRule"/>
</dbReference>
<keyword evidence="1 5" id="KW-0699">rRNA-binding</keyword>
<dbReference type="KEGG" id="abas:ACPOL_1679"/>
<reference evidence="9 10" key="1">
    <citation type="journal article" date="2018" name="Front. Microbiol.">
        <title>Hydrolytic Capabilities as a Key to Environmental Success: Chitinolytic and Cellulolytic Acidobacteria From Acidic Sub-arctic Soils and Boreal Peatlands.</title>
        <authorList>
            <person name="Belova S.E."/>
            <person name="Ravin N.V."/>
            <person name="Pankratov T.A."/>
            <person name="Rakitin A.L."/>
            <person name="Ivanova A.A."/>
            <person name="Beletsky A.V."/>
            <person name="Mardanov A.V."/>
            <person name="Sinninghe Damste J.S."/>
            <person name="Dedysh S.N."/>
        </authorList>
    </citation>
    <scope>NUCLEOTIDE SEQUENCE [LARGE SCALE GENOMIC DNA]</scope>
    <source>
        <strain evidence="9 10">SBC82</strain>
    </source>
</reference>
<evidence type="ECO:0000256" key="5">
    <source>
        <dbReference type="HAMAP-Rule" id="MF_01334"/>
    </source>
</evidence>
<dbReference type="Proteomes" id="UP000253606">
    <property type="component" value="Chromosome"/>
</dbReference>
<dbReference type="InterPro" id="IPR020930">
    <property type="entry name" value="Ribosomal_uL5_bac-type"/>
</dbReference>
<gene>
    <name evidence="5" type="primary">rplY</name>
    <name evidence="5" type="synonym">ctc</name>
    <name evidence="9" type="ORF">ACPOL_1679</name>
</gene>
<dbReference type="HAMAP" id="MF_01334">
    <property type="entry name" value="Ribosomal_bL25_CTC"/>
    <property type="match status" value="1"/>
</dbReference>
<dbReference type="PANTHER" id="PTHR33284">
    <property type="entry name" value="RIBOSOMAL PROTEIN L25/GLN-TRNA SYNTHETASE, ANTI-CODON-BINDING DOMAIN-CONTAINING PROTEIN"/>
    <property type="match status" value="1"/>
</dbReference>
<dbReference type="Pfam" id="PF01386">
    <property type="entry name" value="Ribosomal_L25p"/>
    <property type="match status" value="1"/>
</dbReference>
<comment type="subunit">
    <text evidence="5">Part of the 50S ribosomal subunit; part of the 5S rRNA/L5/L18/L25 subcomplex. Contacts the 5S rRNA. Binds to the 5S rRNA independently of L5 and L18.</text>
</comment>
<feature type="compositionally biased region" description="Basic and acidic residues" evidence="6">
    <location>
        <begin position="209"/>
        <end position="218"/>
    </location>
</feature>
<dbReference type="InterPro" id="IPR029751">
    <property type="entry name" value="Ribosomal_L25_dom"/>
</dbReference>
<dbReference type="CDD" id="cd00495">
    <property type="entry name" value="Ribosomal_L25_TL5_CTC"/>
    <property type="match status" value="1"/>
</dbReference>
<evidence type="ECO:0000313" key="9">
    <source>
        <dbReference type="EMBL" id="AXC11025.1"/>
    </source>
</evidence>
<accession>A0A2Z5FXB5</accession>
<evidence type="ECO:0000256" key="2">
    <source>
        <dbReference type="ARBA" id="ARBA00022884"/>
    </source>
</evidence>
<dbReference type="GO" id="GO:0022625">
    <property type="term" value="C:cytosolic large ribosomal subunit"/>
    <property type="evidence" value="ECO:0007669"/>
    <property type="project" value="TreeGrafter"/>
</dbReference>
<feature type="domain" description="Large ribosomal subunit protein bL25 L25" evidence="7">
    <location>
        <begin position="9"/>
        <end position="98"/>
    </location>
</feature>
<dbReference type="GO" id="GO:0008097">
    <property type="term" value="F:5S rRNA binding"/>
    <property type="evidence" value="ECO:0007669"/>
    <property type="project" value="InterPro"/>
</dbReference>
<dbReference type="Gene3D" id="2.40.240.10">
    <property type="entry name" value="Ribosomal Protein L25, Chain P"/>
    <property type="match status" value="1"/>
</dbReference>
<dbReference type="EMBL" id="CP030840">
    <property type="protein sequence ID" value="AXC11025.1"/>
    <property type="molecule type" value="Genomic_DNA"/>
</dbReference>
<evidence type="ECO:0000259" key="8">
    <source>
        <dbReference type="Pfam" id="PF14693"/>
    </source>
</evidence>
<dbReference type="AlphaFoldDB" id="A0A2Z5FXB5"/>
<dbReference type="InterPro" id="IPR020056">
    <property type="entry name" value="Rbsml_bL25/Gln-tRNA_synth_N"/>
</dbReference>
<dbReference type="NCBIfam" id="TIGR00731">
    <property type="entry name" value="bL25_bact_ctc"/>
    <property type="match status" value="1"/>
</dbReference>
<feature type="region of interest" description="Disordered" evidence="6">
    <location>
        <begin position="202"/>
        <end position="234"/>
    </location>
</feature>
<keyword evidence="2 5" id="KW-0694">RNA-binding</keyword>
<protein>
    <recommendedName>
        <fullName evidence="5">Large ribosomal subunit protein bL25</fullName>
    </recommendedName>
    <alternativeName>
        <fullName evidence="5">General stress protein CTC</fullName>
    </alternativeName>
</protein>
<sequence>MPSISEVVAATPREGKFNKNAARRVRVQGKIPAVVYGAKEPALAIELDPKQMLRILHSESGHNSIFDLEVAGSAAKTKVMIVDWQYEPIKDRLIHIDLKRIAMDKAMKVEVPVLLEGIPVGVKQGGGILDQVLREVEIECLPADIPSHINVDVSNLAFGDVLRISDLPHGGKFKFLGDETATVAHVVSIKEEAAPTVDAVAAAGPSEPEVAKKGKQDADAAAAAPAGDKKAAKK</sequence>
<dbReference type="InterPro" id="IPR037121">
    <property type="entry name" value="Ribosomal_bL25_C"/>
</dbReference>
<evidence type="ECO:0000259" key="7">
    <source>
        <dbReference type="Pfam" id="PF01386"/>
    </source>
</evidence>
<dbReference type="GO" id="GO:0003735">
    <property type="term" value="F:structural constituent of ribosome"/>
    <property type="evidence" value="ECO:0007669"/>
    <property type="project" value="InterPro"/>
</dbReference>
<evidence type="ECO:0000313" key="10">
    <source>
        <dbReference type="Proteomes" id="UP000253606"/>
    </source>
</evidence>
<proteinExistence type="inferred from homology"/>
<keyword evidence="3 5" id="KW-0689">Ribosomal protein</keyword>
<organism evidence="9 10">
    <name type="scientific">Acidisarcina polymorpha</name>
    <dbReference type="NCBI Taxonomy" id="2211140"/>
    <lineage>
        <taxon>Bacteria</taxon>
        <taxon>Pseudomonadati</taxon>
        <taxon>Acidobacteriota</taxon>
        <taxon>Terriglobia</taxon>
        <taxon>Terriglobales</taxon>
        <taxon>Acidobacteriaceae</taxon>
        <taxon>Acidisarcina</taxon>
    </lineage>
</organism>
<dbReference type="Gene3D" id="2.170.120.20">
    <property type="entry name" value="Ribosomal protein L25, beta domain"/>
    <property type="match status" value="1"/>
</dbReference>
<dbReference type="InterPro" id="IPR011035">
    <property type="entry name" value="Ribosomal_bL25/Gln-tRNA_synth"/>
</dbReference>
<dbReference type="Pfam" id="PF14693">
    <property type="entry name" value="Ribosomal_TL5_C"/>
    <property type="match status" value="1"/>
</dbReference>
<evidence type="ECO:0000256" key="1">
    <source>
        <dbReference type="ARBA" id="ARBA00022730"/>
    </source>
</evidence>
<dbReference type="InterPro" id="IPR001021">
    <property type="entry name" value="Ribosomal_bL25_long"/>
</dbReference>
<comment type="similarity">
    <text evidence="5">Belongs to the bacterial ribosomal protein bL25 family. CTC subfamily.</text>
</comment>
<feature type="domain" description="Large ribosomal subunit protein bL25 beta" evidence="8">
    <location>
        <begin position="107"/>
        <end position="188"/>
    </location>
</feature>
<evidence type="ECO:0000256" key="4">
    <source>
        <dbReference type="ARBA" id="ARBA00023274"/>
    </source>
</evidence>
<keyword evidence="10" id="KW-1185">Reference proteome</keyword>
<dbReference type="SUPFAM" id="SSF50715">
    <property type="entry name" value="Ribosomal protein L25-like"/>
    <property type="match status" value="1"/>
</dbReference>
<evidence type="ECO:0000256" key="3">
    <source>
        <dbReference type="ARBA" id="ARBA00022980"/>
    </source>
</evidence>
<comment type="function">
    <text evidence="5">This is one of the proteins that binds to the 5S RNA in the ribosome where it forms part of the central protuberance.</text>
</comment>
<dbReference type="PANTHER" id="PTHR33284:SF1">
    <property type="entry name" value="RIBOSOMAL PROTEIN L25_GLN-TRNA SYNTHETASE, ANTI-CODON-BINDING DOMAIN-CONTAINING PROTEIN"/>
    <property type="match status" value="1"/>
</dbReference>